<gene>
    <name evidence="1" type="ORF">Enr8_17220</name>
</gene>
<evidence type="ECO:0000313" key="1">
    <source>
        <dbReference type="EMBL" id="TWT34328.1"/>
    </source>
</evidence>
<proteinExistence type="predicted"/>
<dbReference type="EMBL" id="SJPF01000002">
    <property type="protein sequence ID" value="TWT34328.1"/>
    <property type="molecule type" value="Genomic_DNA"/>
</dbReference>
<evidence type="ECO:0008006" key="3">
    <source>
        <dbReference type="Google" id="ProtNLM"/>
    </source>
</evidence>
<dbReference type="Gene3D" id="1.50.10.20">
    <property type="match status" value="1"/>
</dbReference>
<protein>
    <recommendedName>
        <fullName evidence="3">Prenyltransferase and squalene oxidase repeat protein</fullName>
    </recommendedName>
</protein>
<dbReference type="RefSeq" id="WP_146430478.1">
    <property type="nucleotide sequence ID" value="NZ_SJPF01000002.1"/>
</dbReference>
<sequence>MNRRRFLSIAAAGATLPTVAWSVESEKSRGMGEATVDQAIDWLIAHQSADGAWRSRTYSELRSGIGTTALAALALVRSWKATEPKVVSALGKGVQFLKDQFSRDDSLGVGADYPTYVAAMLIMVLIELESTSERELRERLVTQLIDRQRIGRHGYLPGDADFGGWAPGLEVKADPSAAAANISITSHVLQALRAADAITPEMRTSAETYLRRLQYNDPQSKLVGGFTYTAAFDSPLNKAGFDVATNGKRHALPYHSATCDGLLALAACDPHRQDNSFRLATSALAAMPLPRLSRAPVDVGQIDRVQGGLFFYAAAALSRLPSLTTTGHARLTVWHSLRRSQQVDGCWRNPLPWMREDDPLVATSFAIEAMSALSRPK</sequence>
<comment type="caution">
    <text evidence="1">The sequence shown here is derived from an EMBL/GenBank/DDBJ whole genome shotgun (WGS) entry which is preliminary data.</text>
</comment>
<dbReference type="AlphaFoldDB" id="A0A5C5V6Y0"/>
<dbReference type="OrthoDB" id="250219at2"/>
<reference evidence="1 2" key="1">
    <citation type="submission" date="2019-02" db="EMBL/GenBank/DDBJ databases">
        <title>Deep-cultivation of Planctomycetes and their phenomic and genomic characterization uncovers novel biology.</title>
        <authorList>
            <person name="Wiegand S."/>
            <person name="Jogler M."/>
            <person name="Boedeker C."/>
            <person name="Pinto D."/>
            <person name="Vollmers J."/>
            <person name="Rivas-Marin E."/>
            <person name="Kohn T."/>
            <person name="Peeters S.H."/>
            <person name="Heuer A."/>
            <person name="Rast P."/>
            <person name="Oberbeckmann S."/>
            <person name="Bunk B."/>
            <person name="Jeske O."/>
            <person name="Meyerdierks A."/>
            <person name="Storesund J.E."/>
            <person name="Kallscheuer N."/>
            <person name="Luecker S."/>
            <person name="Lage O.M."/>
            <person name="Pohl T."/>
            <person name="Merkel B.J."/>
            <person name="Hornburger P."/>
            <person name="Mueller R.-W."/>
            <person name="Bruemmer F."/>
            <person name="Labrenz M."/>
            <person name="Spormann A.M."/>
            <person name="Op Den Camp H."/>
            <person name="Overmann J."/>
            <person name="Amann R."/>
            <person name="Jetten M.S.M."/>
            <person name="Mascher T."/>
            <person name="Medema M.H."/>
            <person name="Devos D.P."/>
            <person name="Kaster A.-K."/>
            <person name="Ovreas L."/>
            <person name="Rohde M."/>
            <person name="Galperin M.Y."/>
            <person name="Jogler C."/>
        </authorList>
    </citation>
    <scope>NUCLEOTIDE SEQUENCE [LARGE SCALE GENOMIC DNA]</scope>
    <source>
        <strain evidence="1 2">Enr8</strain>
    </source>
</reference>
<keyword evidence="2" id="KW-1185">Reference proteome</keyword>
<accession>A0A5C5V6Y0</accession>
<organism evidence="1 2">
    <name type="scientific">Blastopirellula retiformator</name>
    <dbReference type="NCBI Taxonomy" id="2527970"/>
    <lineage>
        <taxon>Bacteria</taxon>
        <taxon>Pseudomonadati</taxon>
        <taxon>Planctomycetota</taxon>
        <taxon>Planctomycetia</taxon>
        <taxon>Pirellulales</taxon>
        <taxon>Pirellulaceae</taxon>
        <taxon>Blastopirellula</taxon>
    </lineage>
</organism>
<dbReference type="Proteomes" id="UP000318878">
    <property type="component" value="Unassembled WGS sequence"/>
</dbReference>
<evidence type="ECO:0000313" key="2">
    <source>
        <dbReference type="Proteomes" id="UP000318878"/>
    </source>
</evidence>
<dbReference type="InterPro" id="IPR008930">
    <property type="entry name" value="Terpenoid_cyclase/PrenylTrfase"/>
</dbReference>
<name>A0A5C5V6Y0_9BACT</name>
<dbReference type="SUPFAM" id="SSF48239">
    <property type="entry name" value="Terpenoid cyclases/Protein prenyltransferases"/>
    <property type="match status" value="1"/>
</dbReference>